<dbReference type="RefSeq" id="WP_244484703.1">
    <property type="nucleotide sequence ID" value="NZ_CP049250.1"/>
</dbReference>
<evidence type="ECO:0000259" key="2">
    <source>
        <dbReference type="SMART" id="SM00062"/>
    </source>
</evidence>
<dbReference type="PANTHER" id="PTHR38834:SF3">
    <property type="entry name" value="SOLUTE-BINDING PROTEIN FAMILY 3_N-TERMINAL DOMAIN-CONTAINING PROTEIN"/>
    <property type="match status" value="1"/>
</dbReference>
<dbReference type="SMART" id="SM00062">
    <property type="entry name" value="PBPb"/>
    <property type="match status" value="1"/>
</dbReference>
<dbReference type="SUPFAM" id="SSF53850">
    <property type="entry name" value="Periplasmic binding protein-like II"/>
    <property type="match status" value="1"/>
</dbReference>
<keyword evidence="1" id="KW-0732">Signal</keyword>
<evidence type="ECO:0000256" key="1">
    <source>
        <dbReference type="SAM" id="SignalP"/>
    </source>
</evidence>
<keyword evidence="4" id="KW-1185">Reference proteome</keyword>
<feature type="chain" id="PRO_5030658171" evidence="1">
    <location>
        <begin position="20"/>
        <end position="242"/>
    </location>
</feature>
<dbReference type="InterPro" id="IPR001638">
    <property type="entry name" value="Solute-binding_3/MltF_N"/>
</dbReference>
<gene>
    <name evidence="3" type="ORF">GGQ72_000168</name>
</gene>
<proteinExistence type="predicted"/>
<dbReference type="Gene3D" id="3.40.190.10">
    <property type="entry name" value="Periplasmic binding protein-like II"/>
    <property type="match status" value="2"/>
</dbReference>
<evidence type="ECO:0000313" key="4">
    <source>
        <dbReference type="Proteomes" id="UP000519897"/>
    </source>
</evidence>
<dbReference type="PANTHER" id="PTHR38834">
    <property type="entry name" value="PERIPLASMIC SUBSTRATE BINDING PROTEIN FAMILY 3"/>
    <property type="match status" value="1"/>
</dbReference>
<name>A0A7W6LC64_9HYPH</name>
<dbReference type="Pfam" id="PF00497">
    <property type="entry name" value="SBP_bac_3"/>
    <property type="match status" value="1"/>
</dbReference>
<protein>
    <submittedName>
        <fullName evidence="3">Polar amino acid transport system substrate-binding protein</fullName>
    </submittedName>
</protein>
<evidence type="ECO:0000313" key="3">
    <source>
        <dbReference type="EMBL" id="MBB4141669.1"/>
    </source>
</evidence>
<accession>A0A7W6LC64</accession>
<organism evidence="3 4">
    <name type="scientific">Rhizobium rhizoryzae</name>
    <dbReference type="NCBI Taxonomy" id="451876"/>
    <lineage>
        <taxon>Bacteria</taxon>
        <taxon>Pseudomonadati</taxon>
        <taxon>Pseudomonadota</taxon>
        <taxon>Alphaproteobacteria</taxon>
        <taxon>Hyphomicrobiales</taxon>
        <taxon>Rhizobiaceae</taxon>
        <taxon>Rhizobium/Agrobacterium group</taxon>
        <taxon>Rhizobium</taxon>
    </lineage>
</organism>
<reference evidence="3 4" key="1">
    <citation type="submission" date="2020-08" db="EMBL/GenBank/DDBJ databases">
        <title>Genomic Encyclopedia of Type Strains, Phase IV (KMG-IV): sequencing the most valuable type-strain genomes for metagenomic binning, comparative biology and taxonomic classification.</title>
        <authorList>
            <person name="Goeker M."/>
        </authorList>
    </citation>
    <scope>NUCLEOTIDE SEQUENCE [LARGE SCALE GENOMIC DNA]</scope>
    <source>
        <strain evidence="3 4">DSM 29514</strain>
    </source>
</reference>
<dbReference type="AlphaFoldDB" id="A0A7W6LC64"/>
<comment type="caution">
    <text evidence="3">The sequence shown here is derived from an EMBL/GenBank/DDBJ whole genome shotgun (WGS) entry which is preliminary data.</text>
</comment>
<feature type="signal peptide" evidence="1">
    <location>
        <begin position="1"/>
        <end position="19"/>
    </location>
</feature>
<feature type="domain" description="Solute-binding protein family 3/N-terminal" evidence="2">
    <location>
        <begin position="21"/>
        <end position="240"/>
    </location>
</feature>
<dbReference type="EMBL" id="JACIEC010000001">
    <property type="protein sequence ID" value="MBB4141669.1"/>
    <property type="molecule type" value="Genomic_DNA"/>
</dbReference>
<dbReference type="Proteomes" id="UP000519897">
    <property type="component" value="Unassembled WGS sequence"/>
</dbReference>
<sequence>MKRLLLTGILALMASSAHAEHLTFTTESYPPYSFISSTGKPSGVGVDLVDAIMRASSVKASYTIEVMPWARALALAETSKDHCVFAAARTKEREKTFQWVTPFFSDINLLVALKSSPVDARTIEQARRYTVSTQRGDYTQSLLKDKGFEKIDVSANFETSLAKLMAGRIDLIPMSESVYNKLIREGAELRRLMIFSEQKLGIACNREISPDLIARMQAALDTLRSSGEQDRILRKYGLMPPR</sequence>